<evidence type="ECO:0000313" key="4">
    <source>
        <dbReference type="EMBL" id="CAH0562879.1"/>
    </source>
</evidence>
<sequence>MSEEISPDNFLIVTQPNGNCIIDQNSILLQRITDETYLYADMELVMKSFNIQIEKPVTVCTKEKEDQDKQLRSTWTREEILNLINLYKEYENKFKSTTVKNDKVWQDISLKISSHTWEQCKNKFKYLKSKYIENKDNMGAKASGAKAIKFEFFDEMDDIFKLQPNVNPVAIASSSRGLKNITNILDQGPNDNKRKAEEDSEKPVKKNKTSNSSYKKSNSSFREIQEIRENGRNRRHEENLEVMKELVSVFKDLTEAIKKH</sequence>
<evidence type="ECO:0000256" key="1">
    <source>
        <dbReference type="ARBA" id="ARBA00004123"/>
    </source>
</evidence>
<keyword evidence="5" id="KW-1185">Reference proteome</keyword>
<dbReference type="Gene3D" id="1.10.10.60">
    <property type="entry name" value="Homeodomain-like"/>
    <property type="match status" value="1"/>
</dbReference>
<dbReference type="SUPFAM" id="SSF46689">
    <property type="entry name" value="Homeodomain-like"/>
    <property type="match status" value="1"/>
</dbReference>
<dbReference type="EMBL" id="OV121139">
    <property type="protein sequence ID" value="CAH0562879.1"/>
    <property type="molecule type" value="Genomic_DNA"/>
</dbReference>
<dbReference type="PROSITE" id="PS50090">
    <property type="entry name" value="MYB_LIKE"/>
    <property type="match status" value="1"/>
</dbReference>
<dbReference type="InterPro" id="IPR044823">
    <property type="entry name" value="ASIL1/2-like"/>
</dbReference>
<dbReference type="Pfam" id="PF13837">
    <property type="entry name" value="Myb_DNA-bind_4"/>
    <property type="match status" value="1"/>
</dbReference>
<proteinExistence type="predicted"/>
<accession>A0A9P0FPX2</accession>
<dbReference type="PANTHER" id="PTHR31307">
    <property type="entry name" value="TRIHELIX TRANSCRIPTION FACTOR ASIL2"/>
    <property type="match status" value="1"/>
</dbReference>
<name>A0A9P0FPX2_BRAAE</name>
<dbReference type="InterPro" id="IPR044822">
    <property type="entry name" value="Myb_DNA-bind_4"/>
</dbReference>
<dbReference type="Proteomes" id="UP001154078">
    <property type="component" value="Chromosome 8"/>
</dbReference>
<dbReference type="SMART" id="SM00717">
    <property type="entry name" value="SANT"/>
    <property type="match status" value="1"/>
</dbReference>
<dbReference type="AlphaFoldDB" id="A0A9P0FPX2"/>
<dbReference type="PANTHER" id="PTHR31307:SF4">
    <property type="entry name" value="TRIHELIX TRANSCRIPTION FACTOR ASIL2"/>
    <property type="match status" value="1"/>
</dbReference>
<evidence type="ECO:0000256" key="2">
    <source>
        <dbReference type="SAM" id="MobiDB-lite"/>
    </source>
</evidence>
<feature type="domain" description="Myb-like" evidence="3">
    <location>
        <begin position="67"/>
        <end position="128"/>
    </location>
</feature>
<feature type="compositionally biased region" description="Low complexity" evidence="2">
    <location>
        <begin position="209"/>
        <end position="220"/>
    </location>
</feature>
<dbReference type="InterPro" id="IPR001005">
    <property type="entry name" value="SANT/Myb"/>
</dbReference>
<dbReference type="InterPro" id="IPR009057">
    <property type="entry name" value="Homeodomain-like_sf"/>
</dbReference>
<evidence type="ECO:0000259" key="3">
    <source>
        <dbReference type="PROSITE" id="PS50090"/>
    </source>
</evidence>
<dbReference type="OrthoDB" id="6778282at2759"/>
<feature type="compositionally biased region" description="Basic and acidic residues" evidence="2">
    <location>
        <begin position="191"/>
        <end position="204"/>
    </location>
</feature>
<reference evidence="4" key="1">
    <citation type="submission" date="2021-12" db="EMBL/GenBank/DDBJ databases">
        <authorList>
            <person name="King R."/>
        </authorList>
    </citation>
    <scope>NUCLEOTIDE SEQUENCE</scope>
</reference>
<protein>
    <recommendedName>
        <fullName evidence="3">Myb-like domain-containing protein</fullName>
    </recommendedName>
</protein>
<feature type="region of interest" description="Disordered" evidence="2">
    <location>
        <begin position="182"/>
        <end position="238"/>
    </location>
</feature>
<dbReference type="GO" id="GO:0005634">
    <property type="term" value="C:nucleus"/>
    <property type="evidence" value="ECO:0007669"/>
    <property type="project" value="UniProtKB-SubCell"/>
</dbReference>
<organism evidence="4 5">
    <name type="scientific">Brassicogethes aeneus</name>
    <name type="common">Rape pollen beetle</name>
    <name type="synonym">Meligethes aeneus</name>
    <dbReference type="NCBI Taxonomy" id="1431903"/>
    <lineage>
        <taxon>Eukaryota</taxon>
        <taxon>Metazoa</taxon>
        <taxon>Ecdysozoa</taxon>
        <taxon>Arthropoda</taxon>
        <taxon>Hexapoda</taxon>
        <taxon>Insecta</taxon>
        <taxon>Pterygota</taxon>
        <taxon>Neoptera</taxon>
        <taxon>Endopterygota</taxon>
        <taxon>Coleoptera</taxon>
        <taxon>Polyphaga</taxon>
        <taxon>Cucujiformia</taxon>
        <taxon>Nitidulidae</taxon>
        <taxon>Meligethinae</taxon>
        <taxon>Brassicogethes</taxon>
    </lineage>
</organism>
<comment type="subcellular location">
    <subcellularLocation>
        <location evidence="1">Nucleus</location>
    </subcellularLocation>
</comment>
<feature type="compositionally biased region" description="Basic and acidic residues" evidence="2">
    <location>
        <begin position="223"/>
        <end position="238"/>
    </location>
</feature>
<evidence type="ECO:0000313" key="5">
    <source>
        <dbReference type="Proteomes" id="UP001154078"/>
    </source>
</evidence>
<gene>
    <name evidence="4" type="ORF">MELIAE_LOCUS11894</name>
</gene>